<organism evidence="2">
    <name type="scientific">Cacopsylla melanoneura</name>
    <dbReference type="NCBI Taxonomy" id="428564"/>
    <lineage>
        <taxon>Eukaryota</taxon>
        <taxon>Metazoa</taxon>
        <taxon>Ecdysozoa</taxon>
        <taxon>Arthropoda</taxon>
        <taxon>Hexapoda</taxon>
        <taxon>Insecta</taxon>
        <taxon>Pterygota</taxon>
        <taxon>Neoptera</taxon>
        <taxon>Paraneoptera</taxon>
        <taxon>Hemiptera</taxon>
        <taxon>Sternorrhyncha</taxon>
        <taxon>Psylloidea</taxon>
        <taxon>Psyllidae</taxon>
        <taxon>Psyllinae</taxon>
        <taxon>Cacopsylla</taxon>
    </lineage>
</organism>
<feature type="coiled-coil region" evidence="1">
    <location>
        <begin position="138"/>
        <end position="165"/>
    </location>
</feature>
<evidence type="ECO:0000256" key="1">
    <source>
        <dbReference type="SAM" id="Coils"/>
    </source>
</evidence>
<protein>
    <submittedName>
        <fullName evidence="2">Uncharacterized protein</fullName>
    </submittedName>
</protein>
<proteinExistence type="predicted"/>
<name>A0A8D9EUF2_9HEMI</name>
<evidence type="ECO:0000313" key="2">
    <source>
        <dbReference type="EMBL" id="CAG6766077.1"/>
    </source>
</evidence>
<sequence>MNNTAITQPIEDVNNVPIEFDIFGCKFVNGRYETIKTITPIWEDKPSGRIRVCISRISESDQLVSMSSKNREEKVSAVTKEEITGAPKNNTVNSKRTNEQMVLYTYQWDQFKHELRQTFVETLKTHTLNDVDPFIRFIEAYNTQMAKAKKQIEFFEQNMESFLNGYKVPFHSKENPAGLIIDIFHEMQGNKSTPVELEPYLVTAYIDPPRQNVRKIKEGYEELTKTRFQEHVAGNVFFVQHNSGPQR</sequence>
<dbReference type="EMBL" id="HBUF01570016">
    <property type="protein sequence ID" value="CAG6766077.1"/>
    <property type="molecule type" value="Transcribed_RNA"/>
</dbReference>
<reference evidence="2" key="1">
    <citation type="submission" date="2021-05" db="EMBL/GenBank/DDBJ databases">
        <authorList>
            <person name="Alioto T."/>
            <person name="Alioto T."/>
            <person name="Gomez Garrido J."/>
        </authorList>
    </citation>
    <scope>NUCLEOTIDE SEQUENCE</scope>
</reference>
<keyword evidence="1" id="KW-0175">Coiled coil</keyword>
<accession>A0A8D9EUF2</accession>
<dbReference type="AlphaFoldDB" id="A0A8D9EUF2"/>